<dbReference type="EMBL" id="AWGB01000084">
    <property type="protein sequence ID" value="ESQ81735.1"/>
    <property type="molecule type" value="Genomic_DNA"/>
</dbReference>
<keyword evidence="4 8" id="KW-0732">Signal</keyword>
<dbReference type="Proteomes" id="UP000017837">
    <property type="component" value="Unassembled WGS sequence"/>
</dbReference>
<dbReference type="PATRIC" id="fig|1121022.4.peg.4423"/>
<protein>
    <recommendedName>
        <fullName evidence="11">Feruloyl esterase</fullName>
    </recommendedName>
</protein>
<evidence type="ECO:0000256" key="3">
    <source>
        <dbReference type="ARBA" id="ARBA00022723"/>
    </source>
</evidence>
<sequence>MLKNTLLFASVAQLALGTAFCDVAVAQQTLSTASSSGSGNATRCSDSLKADYHPNADTKVTLVHLFRAGEDIHLGDKPSGHKADHDVCVVKLLVGPGYPGPKDAPSTSEGIGIEVWLPANAAEWNSRVRVLGGGGFSGQPTEMSLTDLNATQEVIDVVNGGFVTSKQDTGHRSEMSSEITSGAFGMTPDGKLNTVLWSDFAERGVHQQAVQTKGLAAFYYGQPVKYSYWDGCSTGGRQGLVEAQRYPDDFDGLLIGAPAINWSKFVTSELYPQVVMQNDLSRLLTLDQLSLVSAAAVSACDSRLNGRHDGFITDMESCPYDPIKDKKVLCKSAGGLNVSKACLTRRDAKAMNKIWYGMTDDGRVANPKKSTGYGEVLDSHQLWFGLSRGTDASWLAYSEDGVGFPFSIATDQVALETERPALADPTFKNATGNGQDGWRKLNYADLAKAYAQGLEKQSQMGHINTDNSDLSAFFARGGKIIQYHGVNDQLIPSQGSNNYYARVAKTAGGYEKVRAFHRYYQIPAMGHCSGIGAVNGIDGTSPPANPPLPAPNQLFAVLETWVEKGVAPNEIVLSNDKMSRPVCPYPEKLAYTGGDPDVASSYSCVVRSKRTS</sequence>
<comment type="similarity">
    <text evidence="1">Belongs to the tannase family.</text>
</comment>
<dbReference type="GO" id="GO:0052689">
    <property type="term" value="F:carboxylic ester hydrolase activity"/>
    <property type="evidence" value="ECO:0007669"/>
    <property type="project" value="UniProtKB-KW"/>
</dbReference>
<keyword evidence="5" id="KW-0378">Hydrolase</keyword>
<comment type="caution">
    <text evidence="9">The sequence shown here is derived from an EMBL/GenBank/DDBJ whole genome shotgun (WGS) entry which is preliminary data.</text>
</comment>
<feature type="chain" id="PRO_5004724664" description="Feruloyl esterase" evidence="8">
    <location>
        <begin position="25"/>
        <end position="612"/>
    </location>
</feature>
<evidence type="ECO:0000256" key="7">
    <source>
        <dbReference type="ARBA" id="ARBA00023157"/>
    </source>
</evidence>
<dbReference type="PANTHER" id="PTHR33938:SF15">
    <property type="entry name" value="FERULOYL ESTERASE B-RELATED"/>
    <property type="match status" value="1"/>
</dbReference>
<gene>
    <name evidence="9" type="ORF">ABENE_21585</name>
</gene>
<dbReference type="InterPro" id="IPR011118">
    <property type="entry name" value="Tannase/feruloyl_esterase"/>
</dbReference>
<evidence type="ECO:0000256" key="1">
    <source>
        <dbReference type="ARBA" id="ARBA00006249"/>
    </source>
</evidence>
<evidence type="ECO:0008006" key="11">
    <source>
        <dbReference type="Google" id="ProtNLM"/>
    </source>
</evidence>
<feature type="signal peptide" evidence="8">
    <location>
        <begin position="1"/>
        <end position="24"/>
    </location>
</feature>
<dbReference type="OrthoDB" id="7197884at2"/>
<keyword evidence="2" id="KW-0719">Serine esterase</keyword>
<keyword evidence="6" id="KW-0106">Calcium</keyword>
<evidence type="ECO:0000256" key="5">
    <source>
        <dbReference type="ARBA" id="ARBA00022801"/>
    </source>
</evidence>
<dbReference type="InterPro" id="IPR029058">
    <property type="entry name" value="AB_hydrolase_fold"/>
</dbReference>
<accession>V4P912</accession>
<dbReference type="RefSeq" id="WP_018083918.1">
    <property type="nucleotide sequence ID" value="NZ_AQWM01000051.1"/>
</dbReference>
<organism evidence="9 10">
    <name type="scientific">Asticcacaulis benevestitus DSM 16100 = ATCC BAA-896</name>
    <dbReference type="NCBI Taxonomy" id="1121022"/>
    <lineage>
        <taxon>Bacteria</taxon>
        <taxon>Pseudomonadati</taxon>
        <taxon>Pseudomonadota</taxon>
        <taxon>Alphaproteobacteria</taxon>
        <taxon>Caulobacterales</taxon>
        <taxon>Caulobacteraceae</taxon>
        <taxon>Asticcacaulis</taxon>
    </lineage>
</organism>
<keyword evidence="3" id="KW-0479">Metal-binding</keyword>
<dbReference type="eggNOG" id="COG1506">
    <property type="taxonomic scope" value="Bacteria"/>
</dbReference>
<evidence type="ECO:0000256" key="6">
    <source>
        <dbReference type="ARBA" id="ARBA00022837"/>
    </source>
</evidence>
<dbReference type="PANTHER" id="PTHR33938">
    <property type="entry name" value="FERULOYL ESTERASE B-RELATED"/>
    <property type="match status" value="1"/>
</dbReference>
<dbReference type="Pfam" id="PF07519">
    <property type="entry name" value="Tannase"/>
    <property type="match status" value="1"/>
</dbReference>
<dbReference type="STRING" id="1121022.GCA_000376105_04238"/>
<dbReference type="GO" id="GO:0046872">
    <property type="term" value="F:metal ion binding"/>
    <property type="evidence" value="ECO:0007669"/>
    <property type="project" value="UniProtKB-KW"/>
</dbReference>
<evidence type="ECO:0000256" key="4">
    <source>
        <dbReference type="ARBA" id="ARBA00022729"/>
    </source>
</evidence>
<evidence type="ECO:0000313" key="10">
    <source>
        <dbReference type="Proteomes" id="UP000017837"/>
    </source>
</evidence>
<evidence type="ECO:0000313" key="9">
    <source>
        <dbReference type="EMBL" id="ESQ81735.1"/>
    </source>
</evidence>
<reference evidence="9 10" key="1">
    <citation type="journal article" date="2014" name="Nature">
        <title>Sequential evolution of bacterial morphology by co-option of a developmental regulator.</title>
        <authorList>
            <person name="Jiang C."/>
            <person name="Brown P.J."/>
            <person name="Ducret A."/>
            <person name="Brun Y.V."/>
        </authorList>
    </citation>
    <scope>NUCLEOTIDE SEQUENCE [LARGE SCALE GENOMIC DNA]</scope>
    <source>
        <strain evidence="9 10">DSM 16100</strain>
    </source>
</reference>
<keyword evidence="10" id="KW-1185">Reference proteome</keyword>
<evidence type="ECO:0000256" key="2">
    <source>
        <dbReference type="ARBA" id="ARBA00022487"/>
    </source>
</evidence>
<dbReference type="SUPFAM" id="SSF53474">
    <property type="entry name" value="alpha/beta-Hydrolases"/>
    <property type="match status" value="1"/>
</dbReference>
<name>V4P912_9CAUL</name>
<keyword evidence="7" id="KW-1015">Disulfide bond</keyword>
<dbReference type="AlphaFoldDB" id="V4P912"/>
<evidence type="ECO:0000256" key="8">
    <source>
        <dbReference type="SAM" id="SignalP"/>
    </source>
</evidence>
<proteinExistence type="inferred from homology"/>